<gene>
    <name evidence="1" type="ORF">T265_01470</name>
</gene>
<evidence type="ECO:0000313" key="2">
    <source>
        <dbReference type="Proteomes" id="UP000054324"/>
    </source>
</evidence>
<organism evidence="1 2">
    <name type="scientific">Opisthorchis viverrini</name>
    <name type="common">Southeast Asian liver fluke</name>
    <dbReference type="NCBI Taxonomy" id="6198"/>
    <lineage>
        <taxon>Eukaryota</taxon>
        <taxon>Metazoa</taxon>
        <taxon>Spiralia</taxon>
        <taxon>Lophotrochozoa</taxon>
        <taxon>Platyhelminthes</taxon>
        <taxon>Trematoda</taxon>
        <taxon>Digenea</taxon>
        <taxon>Opisthorchiida</taxon>
        <taxon>Opisthorchiata</taxon>
        <taxon>Opisthorchiidae</taxon>
        <taxon>Opisthorchis</taxon>
    </lineage>
</organism>
<name>A0A075A2C6_OPIVI</name>
<protein>
    <submittedName>
        <fullName evidence="1">Uncharacterized protein</fullName>
    </submittedName>
</protein>
<dbReference type="EMBL" id="KL596634">
    <property type="protein sequence ID" value="KER32412.1"/>
    <property type="molecule type" value="Genomic_DNA"/>
</dbReference>
<accession>A0A075A2C6</accession>
<dbReference type="RefSeq" id="XP_009163775.1">
    <property type="nucleotide sequence ID" value="XM_009165511.1"/>
</dbReference>
<proteinExistence type="predicted"/>
<dbReference type="GeneID" id="20315658"/>
<dbReference type="CTD" id="20315658"/>
<keyword evidence="2" id="KW-1185">Reference proteome</keyword>
<dbReference type="Proteomes" id="UP000054324">
    <property type="component" value="Unassembled WGS sequence"/>
</dbReference>
<dbReference type="AlphaFoldDB" id="A0A075A2C6"/>
<evidence type="ECO:0000313" key="1">
    <source>
        <dbReference type="EMBL" id="KER32412.1"/>
    </source>
</evidence>
<reference evidence="1 2" key="1">
    <citation type="submission" date="2013-11" db="EMBL/GenBank/DDBJ databases">
        <title>Opisthorchis viverrini - life in the bile duct.</title>
        <authorList>
            <person name="Young N.D."/>
            <person name="Nagarajan N."/>
            <person name="Lin S.J."/>
            <person name="Korhonen P.K."/>
            <person name="Jex A.R."/>
            <person name="Hall R.S."/>
            <person name="Safavi-Hemami H."/>
            <person name="Kaewkong W."/>
            <person name="Bertrand D."/>
            <person name="Gao S."/>
            <person name="Seet Q."/>
            <person name="Wongkham S."/>
            <person name="Teh B.T."/>
            <person name="Wongkham C."/>
            <person name="Intapan P.M."/>
            <person name="Maleewong W."/>
            <person name="Yang X."/>
            <person name="Hu M."/>
            <person name="Wang Z."/>
            <person name="Hofmann A."/>
            <person name="Sternberg P.W."/>
            <person name="Tan P."/>
            <person name="Wang J."/>
            <person name="Gasser R.B."/>
        </authorList>
    </citation>
    <scope>NUCLEOTIDE SEQUENCE [LARGE SCALE GENOMIC DNA]</scope>
</reference>
<sequence>MVREAALRMQNDQEGPLLSVAEVASILLDPAVYYPLQFAVLRRKQMVRLTKSAIKNRSSRYDNPAL</sequence>
<dbReference type="KEGG" id="ovi:T265_01470"/>